<sequence>MNNSETSLKIGDSVRVKPDVLDPDTEAFSLEGWQGRILDIRPQEDGATIIDIEWDSITLREMPISSLETCEEEGLDWTQMGLYPHNVEVTTARDTEQDVKYAQNELKLVLDQSYSWLGDVGKRIQQILRGVDHGNEMAMMKRWGAYLEEHLTFPFDAEVDEWQERGPLRSGDRVSVKKISLIDDLYGVIATLRLGRRKYECPLCDLAVINKQSANAQLIQDYRVWFANR</sequence>
<dbReference type="EMBL" id="JACADJ010000025">
    <property type="protein sequence ID" value="NWH05127.1"/>
    <property type="molecule type" value="Genomic_DNA"/>
</dbReference>
<protein>
    <recommendedName>
        <fullName evidence="3">Calcium-binding protein</fullName>
    </recommendedName>
</protein>
<dbReference type="Proteomes" id="UP000553343">
    <property type="component" value="Unassembled WGS sequence"/>
</dbReference>
<name>A0A850TA79_9BACT</name>
<reference evidence="1 2" key="1">
    <citation type="submission" date="2020-06" db="EMBL/GenBank/DDBJ databases">
        <title>High-quality draft genome of sulfate reducer Desulfobacter latus type strain AcrS2 isolated from marine sediment.</title>
        <authorList>
            <person name="Hoppe M."/>
            <person name="Larsen C.K."/>
            <person name="Marshall I.P.G."/>
            <person name="Schramm A."/>
            <person name="Marietou A.G."/>
        </authorList>
    </citation>
    <scope>NUCLEOTIDE SEQUENCE [LARGE SCALE GENOMIC DNA]</scope>
    <source>
        <strain evidence="1 2">AcRS2</strain>
    </source>
</reference>
<dbReference type="AlphaFoldDB" id="A0A850TA79"/>
<proteinExistence type="predicted"/>
<dbReference type="InterPro" id="IPR020994">
    <property type="entry name" value="Uncharacterised_Ca-bd_CcbP"/>
</dbReference>
<keyword evidence="2" id="KW-1185">Reference proteome</keyword>
<dbReference type="RefSeq" id="WP_178366579.1">
    <property type="nucleotide sequence ID" value="NZ_JACADJ010000025.1"/>
</dbReference>
<comment type="caution">
    <text evidence="1">The sequence shown here is derived from an EMBL/GenBank/DDBJ whole genome shotgun (WGS) entry which is preliminary data.</text>
</comment>
<accession>A0A850TA79</accession>
<gene>
    <name evidence="1" type="ORF">HXW94_09040</name>
</gene>
<evidence type="ECO:0008006" key="3">
    <source>
        <dbReference type="Google" id="ProtNLM"/>
    </source>
</evidence>
<dbReference type="Pfam" id="PF11535">
    <property type="entry name" value="Calci_bind_CcbP"/>
    <property type="match status" value="1"/>
</dbReference>
<evidence type="ECO:0000313" key="1">
    <source>
        <dbReference type="EMBL" id="NWH05127.1"/>
    </source>
</evidence>
<organism evidence="1 2">
    <name type="scientific">Desulfobacter latus</name>
    <dbReference type="NCBI Taxonomy" id="2292"/>
    <lineage>
        <taxon>Bacteria</taxon>
        <taxon>Pseudomonadati</taxon>
        <taxon>Thermodesulfobacteriota</taxon>
        <taxon>Desulfobacteria</taxon>
        <taxon>Desulfobacterales</taxon>
        <taxon>Desulfobacteraceae</taxon>
        <taxon>Desulfobacter</taxon>
    </lineage>
</organism>
<evidence type="ECO:0000313" key="2">
    <source>
        <dbReference type="Proteomes" id="UP000553343"/>
    </source>
</evidence>